<protein>
    <submittedName>
        <fullName evidence="1">Uncharacterized protein</fullName>
    </submittedName>
</protein>
<comment type="caution">
    <text evidence="1">The sequence shown here is derived from an EMBL/GenBank/DDBJ whole genome shotgun (WGS) entry which is preliminary data.</text>
</comment>
<evidence type="ECO:0000313" key="2">
    <source>
        <dbReference type="Proteomes" id="UP000427205"/>
    </source>
</evidence>
<dbReference type="EMBL" id="AAJEDC010000009">
    <property type="protein sequence ID" value="ECK9502555.1"/>
    <property type="molecule type" value="Genomic_DNA"/>
</dbReference>
<gene>
    <name evidence="1" type="ORF">CFSAN000522_14925</name>
</gene>
<sequence length="102" mass="12206">MAGNHPSQHNFSSIELQSSMFFWPTTLYDHDHFLFKKICIIFKIVRSLHRIWPIESIITAIIKQTPTKTINKIYIINILYLCILNFSSRRKNHRTSYLLIRE</sequence>
<reference evidence="1 2" key="1">
    <citation type="submission" date="2019-05" db="EMBL/GenBank/DDBJ databases">
        <authorList>
            <consortium name="GenomeTrakr network: Whole genome sequencing for foodborne pathogen traceback"/>
        </authorList>
    </citation>
    <scope>NUCLEOTIDE SEQUENCE [LARGE SCALE GENOMIC DNA]</scope>
    <source>
        <strain evidence="1 2">CFSAN000522</strain>
    </source>
</reference>
<dbReference type="Proteomes" id="UP000427205">
    <property type="component" value="Unassembled WGS sequence"/>
</dbReference>
<accession>A0A5Y7AJ76</accession>
<proteinExistence type="predicted"/>
<evidence type="ECO:0000313" key="1">
    <source>
        <dbReference type="EMBL" id="ECK9502555.1"/>
    </source>
</evidence>
<dbReference type="AlphaFoldDB" id="A0A5Y7AJ76"/>
<name>A0A5Y7AJ76_SALIN</name>
<organism evidence="1 2">
    <name type="scientific">Salmonella enterica subsp. enterica serovar Infantis str. CFSAN000522</name>
    <dbReference type="NCBI Taxonomy" id="1299258"/>
    <lineage>
        <taxon>Bacteria</taxon>
        <taxon>Pseudomonadati</taxon>
        <taxon>Pseudomonadota</taxon>
        <taxon>Gammaproteobacteria</taxon>
        <taxon>Enterobacterales</taxon>
        <taxon>Enterobacteriaceae</taxon>
        <taxon>Salmonella</taxon>
    </lineage>
</organism>